<feature type="non-terminal residue" evidence="2">
    <location>
        <position position="1"/>
    </location>
</feature>
<feature type="transmembrane region" description="Helical" evidence="1">
    <location>
        <begin position="7"/>
        <end position="27"/>
    </location>
</feature>
<proteinExistence type="predicted"/>
<keyword evidence="1" id="KW-0812">Transmembrane</keyword>
<dbReference type="AlphaFoldDB" id="A0A382WY57"/>
<dbReference type="EMBL" id="UINC01163269">
    <property type="protein sequence ID" value="SVD63490.1"/>
    <property type="molecule type" value="Genomic_DNA"/>
</dbReference>
<organism evidence="2">
    <name type="scientific">marine metagenome</name>
    <dbReference type="NCBI Taxonomy" id="408172"/>
    <lineage>
        <taxon>unclassified sequences</taxon>
        <taxon>metagenomes</taxon>
        <taxon>ecological metagenomes</taxon>
    </lineage>
</organism>
<evidence type="ECO:0000256" key="1">
    <source>
        <dbReference type="SAM" id="Phobius"/>
    </source>
</evidence>
<evidence type="ECO:0000313" key="2">
    <source>
        <dbReference type="EMBL" id="SVD63490.1"/>
    </source>
</evidence>
<name>A0A382WY57_9ZZZZ</name>
<sequence>MKERRLEILGILIVAVSLLVIISLLGYNSNEDPGISPNVRIENPL</sequence>
<keyword evidence="1" id="KW-0472">Membrane</keyword>
<feature type="non-terminal residue" evidence="2">
    <location>
        <position position="45"/>
    </location>
</feature>
<keyword evidence="1" id="KW-1133">Transmembrane helix</keyword>
<gene>
    <name evidence="2" type="ORF">METZ01_LOCUS416344</name>
</gene>
<accession>A0A382WY57</accession>
<reference evidence="2" key="1">
    <citation type="submission" date="2018-05" db="EMBL/GenBank/DDBJ databases">
        <authorList>
            <person name="Lanie J.A."/>
            <person name="Ng W.-L."/>
            <person name="Kazmierczak K.M."/>
            <person name="Andrzejewski T.M."/>
            <person name="Davidsen T.M."/>
            <person name="Wayne K.J."/>
            <person name="Tettelin H."/>
            <person name="Glass J.I."/>
            <person name="Rusch D."/>
            <person name="Podicherti R."/>
            <person name="Tsui H.-C.T."/>
            <person name="Winkler M.E."/>
        </authorList>
    </citation>
    <scope>NUCLEOTIDE SEQUENCE</scope>
</reference>
<protein>
    <submittedName>
        <fullName evidence="2">Uncharacterized protein</fullName>
    </submittedName>
</protein>